<evidence type="ECO:0000313" key="3">
    <source>
        <dbReference type="Proteomes" id="UP000277094"/>
    </source>
</evidence>
<protein>
    <submittedName>
        <fullName evidence="2">Uncharacterized protein</fullName>
    </submittedName>
</protein>
<dbReference type="EMBL" id="RJSG01000001">
    <property type="protein sequence ID" value="RNL80995.1"/>
    <property type="molecule type" value="Genomic_DNA"/>
</dbReference>
<feature type="compositionally biased region" description="Basic and acidic residues" evidence="1">
    <location>
        <begin position="85"/>
        <end position="100"/>
    </location>
</feature>
<evidence type="ECO:0000313" key="2">
    <source>
        <dbReference type="EMBL" id="RNL80995.1"/>
    </source>
</evidence>
<accession>A0A3N0DZF2</accession>
<gene>
    <name evidence="2" type="ORF">EFL95_01015</name>
</gene>
<sequence>MTLHGVAPRGLADTTDASFGYFLCTMNGPPTYGVAPSTDTLQSCRKVVAADDARMSLEHQQLLVAITPTHAGVVAFHGIDVHYSQDGHDGSQRTGGDVRLRVSHRK</sequence>
<dbReference type="Proteomes" id="UP000277094">
    <property type="component" value="Unassembled WGS sequence"/>
</dbReference>
<name>A0A3N0DZF2_9ACTN</name>
<organism evidence="2 3">
    <name type="scientific">Nocardioides marmorisolisilvae</name>
    <dbReference type="NCBI Taxonomy" id="1542737"/>
    <lineage>
        <taxon>Bacteria</taxon>
        <taxon>Bacillati</taxon>
        <taxon>Actinomycetota</taxon>
        <taxon>Actinomycetes</taxon>
        <taxon>Propionibacteriales</taxon>
        <taxon>Nocardioidaceae</taxon>
        <taxon>Nocardioides</taxon>
    </lineage>
</organism>
<dbReference type="AlphaFoldDB" id="A0A3N0DZF2"/>
<proteinExistence type="predicted"/>
<feature type="region of interest" description="Disordered" evidence="1">
    <location>
        <begin position="85"/>
        <end position="106"/>
    </location>
</feature>
<keyword evidence="3" id="KW-1185">Reference proteome</keyword>
<comment type="caution">
    <text evidence="2">The sequence shown here is derived from an EMBL/GenBank/DDBJ whole genome shotgun (WGS) entry which is preliminary data.</text>
</comment>
<reference evidence="2 3" key="1">
    <citation type="submission" date="2018-11" db="EMBL/GenBank/DDBJ databases">
        <authorList>
            <person name="Li F."/>
        </authorList>
    </citation>
    <scope>NUCLEOTIDE SEQUENCE [LARGE SCALE GENOMIC DNA]</scope>
    <source>
        <strain evidence="2 3">KIS18-7</strain>
    </source>
</reference>
<evidence type="ECO:0000256" key="1">
    <source>
        <dbReference type="SAM" id="MobiDB-lite"/>
    </source>
</evidence>